<feature type="region of interest" description="Disordered" evidence="1">
    <location>
        <begin position="25"/>
        <end position="76"/>
    </location>
</feature>
<accession>A0AAV4AZE7</accession>
<name>A0AAV4AZE7_9GAST</name>
<evidence type="ECO:0000256" key="1">
    <source>
        <dbReference type="SAM" id="MobiDB-lite"/>
    </source>
</evidence>
<dbReference type="EMBL" id="BLXT01004326">
    <property type="protein sequence ID" value="GFO11754.1"/>
    <property type="molecule type" value="Genomic_DNA"/>
</dbReference>
<evidence type="ECO:0000313" key="2">
    <source>
        <dbReference type="EMBL" id="GFO11754.1"/>
    </source>
</evidence>
<comment type="caution">
    <text evidence="2">The sequence shown here is derived from an EMBL/GenBank/DDBJ whole genome shotgun (WGS) entry which is preliminary data.</text>
</comment>
<organism evidence="2 3">
    <name type="scientific">Plakobranchus ocellatus</name>
    <dbReference type="NCBI Taxonomy" id="259542"/>
    <lineage>
        <taxon>Eukaryota</taxon>
        <taxon>Metazoa</taxon>
        <taxon>Spiralia</taxon>
        <taxon>Lophotrochozoa</taxon>
        <taxon>Mollusca</taxon>
        <taxon>Gastropoda</taxon>
        <taxon>Heterobranchia</taxon>
        <taxon>Euthyneura</taxon>
        <taxon>Panpulmonata</taxon>
        <taxon>Sacoglossa</taxon>
        <taxon>Placobranchoidea</taxon>
        <taxon>Plakobranchidae</taxon>
        <taxon>Plakobranchus</taxon>
    </lineage>
</organism>
<proteinExistence type="predicted"/>
<feature type="compositionally biased region" description="Basic and acidic residues" evidence="1">
    <location>
        <begin position="53"/>
        <end position="64"/>
    </location>
</feature>
<dbReference type="AlphaFoldDB" id="A0AAV4AZE7"/>
<dbReference type="Proteomes" id="UP000735302">
    <property type="component" value="Unassembled WGS sequence"/>
</dbReference>
<gene>
    <name evidence="2" type="ORF">PoB_003825900</name>
</gene>
<protein>
    <submittedName>
        <fullName evidence="2">Uncharacterized protein</fullName>
    </submittedName>
</protein>
<reference evidence="2 3" key="1">
    <citation type="journal article" date="2021" name="Elife">
        <title>Chloroplast acquisition without the gene transfer in kleptoplastic sea slugs, Plakobranchus ocellatus.</title>
        <authorList>
            <person name="Maeda T."/>
            <person name="Takahashi S."/>
            <person name="Yoshida T."/>
            <person name="Shimamura S."/>
            <person name="Takaki Y."/>
            <person name="Nagai Y."/>
            <person name="Toyoda A."/>
            <person name="Suzuki Y."/>
            <person name="Arimoto A."/>
            <person name="Ishii H."/>
            <person name="Satoh N."/>
            <person name="Nishiyama T."/>
            <person name="Hasebe M."/>
            <person name="Maruyama T."/>
            <person name="Minagawa J."/>
            <person name="Obokata J."/>
            <person name="Shigenobu S."/>
        </authorList>
    </citation>
    <scope>NUCLEOTIDE SEQUENCE [LARGE SCALE GENOMIC DNA]</scope>
</reference>
<evidence type="ECO:0000313" key="3">
    <source>
        <dbReference type="Proteomes" id="UP000735302"/>
    </source>
</evidence>
<keyword evidence="3" id="KW-1185">Reference proteome</keyword>
<sequence>MQAPDDQMDYTQTLAQFVSMRCLEKVQTGSPRQGDLRFSDPPSGQGAGGGAPTRDRRVPADLRADSLSAVPPTPPN</sequence>